<dbReference type="SMART" id="SM01027">
    <property type="entry name" value="Beta-Casp"/>
    <property type="match status" value="1"/>
</dbReference>
<feature type="domain" description="Metallo-beta-lactamase" evidence="2">
    <location>
        <begin position="13"/>
        <end position="237"/>
    </location>
</feature>
<name>A0A1N6RHD9_9RHOO</name>
<evidence type="ECO:0000259" key="2">
    <source>
        <dbReference type="SMART" id="SM00849"/>
    </source>
</evidence>
<evidence type="ECO:0000256" key="1">
    <source>
        <dbReference type="ARBA" id="ARBA00022801"/>
    </source>
</evidence>
<dbReference type="EMBL" id="FTMD01000003">
    <property type="protein sequence ID" value="SIQ28231.1"/>
    <property type="molecule type" value="Genomic_DNA"/>
</dbReference>
<dbReference type="InterPro" id="IPR036866">
    <property type="entry name" value="RibonucZ/Hydroxyglut_hydro"/>
</dbReference>
<evidence type="ECO:0000313" key="5">
    <source>
        <dbReference type="Proteomes" id="UP000186819"/>
    </source>
</evidence>
<dbReference type="InterPro" id="IPR001279">
    <property type="entry name" value="Metallo-B-lactamas"/>
</dbReference>
<evidence type="ECO:0000259" key="3">
    <source>
        <dbReference type="SMART" id="SM01027"/>
    </source>
</evidence>
<dbReference type="InterPro" id="IPR022712">
    <property type="entry name" value="Beta_Casp"/>
</dbReference>
<feature type="domain" description="Beta-Casp" evidence="3">
    <location>
        <begin position="257"/>
        <end position="382"/>
    </location>
</feature>
<evidence type="ECO:0000313" key="4">
    <source>
        <dbReference type="EMBL" id="SIQ28231.1"/>
    </source>
</evidence>
<dbReference type="SUPFAM" id="SSF56281">
    <property type="entry name" value="Metallo-hydrolase/oxidoreductase"/>
    <property type="match status" value="1"/>
</dbReference>
<proteinExistence type="predicted"/>
<dbReference type="Proteomes" id="UP000186819">
    <property type="component" value="Unassembled WGS sequence"/>
</dbReference>
<organism evidence="4 5">
    <name type="scientific">Aromatoleum tolulyticum</name>
    <dbReference type="NCBI Taxonomy" id="34027"/>
    <lineage>
        <taxon>Bacteria</taxon>
        <taxon>Pseudomonadati</taxon>
        <taxon>Pseudomonadota</taxon>
        <taxon>Betaproteobacteria</taxon>
        <taxon>Rhodocyclales</taxon>
        <taxon>Rhodocyclaceae</taxon>
        <taxon>Aromatoleum</taxon>
    </lineage>
</organism>
<sequence>MELTFFGAAGEVTGSCARLHYDGGTFLVDCGLFQGGRDADRKNLQALDFDLRGIDFVLLTHAHLDHSGLIPRLVSLGYRGKIYATAATVDLLGVMLLDSAHIMEKEAEWINRGKRQRNLRRGYEAGPLYTVNQARASLGSLRKVSYGEELNPHPGVRCRFHDAGHILGSAVIELDIESGGVGRKVVFSGDLGQPARPVLRDPTRVPEADFLVVESTYGNRAHRAMAETEKELLAVLHDTLERRKGNVIIPAFAVGRTQEMLFVLANLVRQGKLDALDVVVDSPMASSVTELTLRYDELWDDETRELLAWIRAHGERMRVRFVQDVEESKALNNERSGLVIISASGMCEAGRIKHHLRYNIDRSECSVVICGFQAAGTLGRRLVDGARAVTLFGERVPVRAAIHTIGGLSAHADQPALLAWLSNFVRPPRHTFVVHGEQEAASALADAIDERLGWPHVTVPLARRCYSLT</sequence>
<dbReference type="Gene3D" id="3.60.15.10">
    <property type="entry name" value="Ribonuclease Z/Hydroxyacylglutathione hydrolase-like"/>
    <property type="match status" value="1"/>
</dbReference>
<dbReference type="Pfam" id="PF10996">
    <property type="entry name" value="Beta-Casp"/>
    <property type="match status" value="1"/>
</dbReference>
<dbReference type="Pfam" id="PF00753">
    <property type="entry name" value="Lactamase_B"/>
    <property type="match status" value="1"/>
</dbReference>
<dbReference type="AlphaFoldDB" id="A0A1N6RHD9"/>
<dbReference type="RefSeq" id="WP_076601232.1">
    <property type="nucleotide sequence ID" value="NZ_FTMD01000003.1"/>
</dbReference>
<dbReference type="GO" id="GO:0016787">
    <property type="term" value="F:hydrolase activity"/>
    <property type="evidence" value="ECO:0007669"/>
    <property type="project" value="UniProtKB-KW"/>
</dbReference>
<dbReference type="Pfam" id="PF07521">
    <property type="entry name" value="RMMBL"/>
    <property type="match status" value="1"/>
</dbReference>
<dbReference type="PANTHER" id="PTHR11203:SF37">
    <property type="entry name" value="INTEGRATOR COMPLEX SUBUNIT 11"/>
    <property type="match status" value="1"/>
</dbReference>
<dbReference type="SMART" id="SM00849">
    <property type="entry name" value="Lactamase_B"/>
    <property type="match status" value="1"/>
</dbReference>
<dbReference type="OrthoDB" id="9803916at2"/>
<dbReference type="STRING" id="34027.SAMN05421829_103246"/>
<dbReference type="GO" id="GO:0004521">
    <property type="term" value="F:RNA endonuclease activity"/>
    <property type="evidence" value="ECO:0007669"/>
    <property type="project" value="TreeGrafter"/>
</dbReference>
<protein>
    <submittedName>
        <fullName evidence="4">Metallo-beta-lactamase family protein</fullName>
    </submittedName>
</protein>
<dbReference type="InterPro" id="IPR011108">
    <property type="entry name" value="RMMBL"/>
</dbReference>
<keyword evidence="5" id="KW-1185">Reference proteome</keyword>
<dbReference type="Gene3D" id="3.40.50.10890">
    <property type="match status" value="1"/>
</dbReference>
<dbReference type="CDD" id="cd16295">
    <property type="entry name" value="TTHA0252-CPSF-like_MBL-fold"/>
    <property type="match status" value="1"/>
</dbReference>
<keyword evidence="1" id="KW-0378">Hydrolase</keyword>
<dbReference type="PANTHER" id="PTHR11203">
    <property type="entry name" value="CLEAVAGE AND POLYADENYLATION SPECIFICITY FACTOR FAMILY MEMBER"/>
    <property type="match status" value="1"/>
</dbReference>
<accession>A0A1N6RHD9</accession>
<reference evidence="5" key="1">
    <citation type="submission" date="2017-01" db="EMBL/GenBank/DDBJ databases">
        <authorList>
            <person name="Varghese N."/>
            <person name="Submissions S."/>
        </authorList>
    </citation>
    <scope>NUCLEOTIDE SEQUENCE [LARGE SCALE GENOMIC DNA]</scope>
    <source>
        <strain evidence="5">ATCC 51758</strain>
    </source>
</reference>
<gene>
    <name evidence="4" type="ORF">SAMN05421829_103246</name>
</gene>
<dbReference type="InterPro" id="IPR050698">
    <property type="entry name" value="MBL"/>
</dbReference>